<evidence type="ECO:0000313" key="2">
    <source>
        <dbReference type="Proteomes" id="UP000198994"/>
    </source>
</evidence>
<name>A0A1G7CS80_9RHOB</name>
<accession>A0A1G7CS80</accession>
<dbReference type="Proteomes" id="UP000198994">
    <property type="component" value="Unassembled WGS sequence"/>
</dbReference>
<dbReference type="AlphaFoldDB" id="A0A1G7CS80"/>
<reference evidence="2" key="1">
    <citation type="submission" date="2016-10" db="EMBL/GenBank/DDBJ databases">
        <authorList>
            <person name="Varghese N."/>
            <person name="Submissions S."/>
        </authorList>
    </citation>
    <scope>NUCLEOTIDE SEQUENCE [LARGE SCALE GENOMIC DNA]</scope>
    <source>
        <strain evidence="2">DSM 10146</strain>
    </source>
</reference>
<dbReference type="RefSeq" id="WP_242661635.1">
    <property type="nucleotide sequence ID" value="NZ_FNAV01000003.1"/>
</dbReference>
<dbReference type="STRING" id="282683.SAMN04488105_103290"/>
<keyword evidence="2" id="KW-1185">Reference proteome</keyword>
<sequence length="143" mass="16035">MRHEYFKTVGPALRVPEWRIVQMLRRQQEADRLEAELAGAIGLERARACVDGFAQLMALMRLHAWHPPLILRPGAEGVSDDERNLARFVLLSAEQDREAALVEAMAIVVPQAILPLVAAGERVGLPLLCEECRDRLDCPLTFQ</sequence>
<proteinExistence type="predicted"/>
<dbReference type="EMBL" id="FNAV01000003">
    <property type="protein sequence ID" value="SDE41506.1"/>
    <property type="molecule type" value="Genomic_DNA"/>
</dbReference>
<gene>
    <name evidence="1" type="ORF">SAMN04488105_103290</name>
</gene>
<evidence type="ECO:0000313" key="1">
    <source>
        <dbReference type="EMBL" id="SDE41506.1"/>
    </source>
</evidence>
<protein>
    <submittedName>
        <fullName evidence="1">Uncharacterized protein</fullName>
    </submittedName>
</protein>
<organism evidence="1 2">
    <name type="scientific">Salipiger thiooxidans</name>
    <dbReference type="NCBI Taxonomy" id="282683"/>
    <lineage>
        <taxon>Bacteria</taxon>
        <taxon>Pseudomonadati</taxon>
        <taxon>Pseudomonadota</taxon>
        <taxon>Alphaproteobacteria</taxon>
        <taxon>Rhodobacterales</taxon>
        <taxon>Roseobacteraceae</taxon>
        <taxon>Salipiger</taxon>
    </lineage>
</organism>